<accession>A0AA38C0E3</accession>
<dbReference type="Pfam" id="PF03168">
    <property type="entry name" value="LEA_2"/>
    <property type="match status" value="1"/>
</dbReference>
<evidence type="ECO:0000313" key="7">
    <source>
        <dbReference type="EMBL" id="KAH9290158.1"/>
    </source>
</evidence>
<dbReference type="EMBL" id="JAHRHJ020003813">
    <property type="protein sequence ID" value="KAH9290158.1"/>
    <property type="molecule type" value="Genomic_DNA"/>
</dbReference>
<dbReference type="GO" id="GO:0005886">
    <property type="term" value="C:plasma membrane"/>
    <property type="evidence" value="ECO:0007669"/>
    <property type="project" value="TreeGrafter"/>
</dbReference>
<evidence type="ECO:0000256" key="1">
    <source>
        <dbReference type="ARBA" id="ARBA00004167"/>
    </source>
</evidence>
<evidence type="ECO:0000259" key="6">
    <source>
        <dbReference type="Pfam" id="PF03168"/>
    </source>
</evidence>
<comment type="subcellular location">
    <subcellularLocation>
        <location evidence="1">Membrane</location>
        <topology evidence="1">Single-pass membrane protein</topology>
    </subcellularLocation>
</comment>
<name>A0AA38C0E3_TAXCH</name>
<reference evidence="7 8" key="1">
    <citation type="journal article" date="2021" name="Nat. Plants">
        <title>The Taxus genome provides insights into paclitaxel biosynthesis.</title>
        <authorList>
            <person name="Xiong X."/>
            <person name="Gou J."/>
            <person name="Liao Q."/>
            <person name="Li Y."/>
            <person name="Zhou Q."/>
            <person name="Bi G."/>
            <person name="Li C."/>
            <person name="Du R."/>
            <person name="Wang X."/>
            <person name="Sun T."/>
            <person name="Guo L."/>
            <person name="Liang H."/>
            <person name="Lu P."/>
            <person name="Wu Y."/>
            <person name="Zhang Z."/>
            <person name="Ro D.K."/>
            <person name="Shang Y."/>
            <person name="Huang S."/>
            <person name="Yan J."/>
        </authorList>
    </citation>
    <scope>NUCLEOTIDE SEQUENCE [LARGE SCALE GENOMIC DNA]</scope>
    <source>
        <strain evidence="7">Ta-2019</strain>
    </source>
</reference>
<proteinExistence type="predicted"/>
<dbReference type="InterPro" id="IPR004864">
    <property type="entry name" value="LEA_2"/>
</dbReference>
<sequence length="262" mass="29552">MAAAQKVYPINNDEEKATHQHERKLSDISEKGESASYNSGHIIHFRFARDVVIPTRKGDVAPRYESRPPERRRNFCCRCLLWSFCVFLLLIVMIAIAAAILYAVIQPRVPKISVETIQITSFAVGTDSTVSSQFVVGVRARNSNKKVGIHYLDDSYLAVFYTGTELCRGKLRAFYQGHKNTTNVDITFACRNVQVTDDFVTSLNAEQQQGKILLRLMADVPVKVKLGKLKTPKISYRVRCDIVVDKLAHNTTVNIIENKCKS</sequence>
<feature type="domain" description="Late embryogenesis abundant protein LEA-2 subgroup" evidence="6">
    <location>
        <begin position="138"/>
        <end position="240"/>
    </location>
</feature>
<organism evidence="7 8">
    <name type="scientific">Taxus chinensis</name>
    <name type="common">Chinese yew</name>
    <name type="synonym">Taxus wallichiana var. chinensis</name>
    <dbReference type="NCBI Taxonomy" id="29808"/>
    <lineage>
        <taxon>Eukaryota</taxon>
        <taxon>Viridiplantae</taxon>
        <taxon>Streptophyta</taxon>
        <taxon>Embryophyta</taxon>
        <taxon>Tracheophyta</taxon>
        <taxon>Spermatophyta</taxon>
        <taxon>Pinopsida</taxon>
        <taxon>Pinidae</taxon>
        <taxon>Conifers II</taxon>
        <taxon>Cupressales</taxon>
        <taxon>Taxaceae</taxon>
        <taxon>Taxus</taxon>
    </lineage>
</organism>
<feature type="transmembrane region" description="Helical" evidence="5">
    <location>
        <begin position="80"/>
        <end position="105"/>
    </location>
</feature>
<comment type="caution">
    <text evidence="7">The sequence shown here is derived from an EMBL/GenBank/DDBJ whole genome shotgun (WGS) entry which is preliminary data.</text>
</comment>
<keyword evidence="2 5" id="KW-0812">Transmembrane</keyword>
<evidence type="ECO:0000256" key="2">
    <source>
        <dbReference type="ARBA" id="ARBA00022692"/>
    </source>
</evidence>
<keyword evidence="3 5" id="KW-1133">Transmembrane helix</keyword>
<dbReference type="GO" id="GO:0098542">
    <property type="term" value="P:defense response to other organism"/>
    <property type="evidence" value="ECO:0007669"/>
    <property type="project" value="InterPro"/>
</dbReference>
<protein>
    <recommendedName>
        <fullName evidence="6">Late embryogenesis abundant protein LEA-2 subgroup domain-containing protein</fullName>
    </recommendedName>
</protein>
<evidence type="ECO:0000256" key="5">
    <source>
        <dbReference type="SAM" id="Phobius"/>
    </source>
</evidence>
<evidence type="ECO:0000256" key="3">
    <source>
        <dbReference type="ARBA" id="ARBA00022989"/>
    </source>
</evidence>
<gene>
    <name evidence="7" type="ORF">KI387_034275</name>
</gene>
<evidence type="ECO:0000313" key="8">
    <source>
        <dbReference type="Proteomes" id="UP000824469"/>
    </source>
</evidence>
<keyword evidence="8" id="KW-1185">Reference proteome</keyword>
<dbReference type="Proteomes" id="UP000824469">
    <property type="component" value="Unassembled WGS sequence"/>
</dbReference>
<evidence type="ECO:0000256" key="4">
    <source>
        <dbReference type="ARBA" id="ARBA00023136"/>
    </source>
</evidence>
<dbReference type="InterPro" id="IPR044839">
    <property type="entry name" value="NDR1-like"/>
</dbReference>
<dbReference type="PANTHER" id="PTHR31234">
    <property type="entry name" value="LATE EMBRYOGENESIS ABUNDANT (LEA) HYDROXYPROLINE-RICH GLYCOPROTEIN FAMILY"/>
    <property type="match status" value="1"/>
</dbReference>
<dbReference type="AlphaFoldDB" id="A0AA38C0E3"/>
<dbReference type="PANTHER" id="PTHR31234:SF72">
    <property type="entry name" value="NDR1_HIN1-LIKE PROTEIN 6"/>
    <property type="match status" value="1"/>
</dbReference>
<dbReference type="OMA" id="NNSIRIR"/>
<keyword evidence="4 5" id="KW-0472">Membrane</keyword>